<comment type="subunit">
    <text evidence="15">Monomer.</text>
</comment>
<keyword evidence="10 15" id="KW-0460">Magnesium</keyword>
<dbReference type="PANTHER" id="PTHR11076:SF33">
    <property type="entry name" value="DNA POLYMERASE KAPPA"/>
    <property type="match status" value="1"/>
</dbReference>
<evidence type="ECO:0000256" key="4">
    <source>
        <dbReference type="ARBA" id="ARBA00022490"/>
    </source>
</evidence>
<dbReference type="InterPro" id="IPR001126">
    <property type="entry name" value="UmuC"/>
</dbReference>
<comment type="function">
    <text evidence="15">Poorly processive, error-prone DNA polymerase involved in untargeted mutagenesis. Copies undamaged DNA at stalled replication forks, which arise in vivo from mismatched or misaligned primer ends. These misaligned primers can be extended by PolIV. Exhibits no 3'-5' exonuclease (proofreading) activity. May be involved in translesional synthesis, in conjunction with the beta clamp from PolIII.</text>
</comment>
<evidence type="ECO:0000256" key="1">
    <source>
        <dbReference type="ARBA" id="ARBA00004496"/>
    </source>
</evidence>
<dbReference type="GO" id="GO:0005829">
    <property type="term" value="C:cytosol"/>
    <property type="evidence" value="ECO:0007669"/>
    <property type="project" value="TreeGrafter"/>
</dbReference>
<dbReference type="InterPro" id="IPR050116">
    <property type="entry name" value="DNA_polymerase-Y"/>
</dbReference>
<evidence type="ECO:0000313" key="17">
    <source>
        <dbReference type="EMBL" id="SUI81166.1"/>
    </source>
</evidence>
<accession>A0A380AJ59</accession>
<dbReference type="SUPFAM" id="SSF100879">
    <property type="entry name" value="Lesion bypass DNA polymerase (Y-family), little finger domain"/>
    <property type="match status" value="1"/>
</dbReference>
<dbReference type="InterPro" id="IPR022880">
    <property type="entry name" value="DNApol_IV"/>
</dbReference>
<dbReference type="InterPro" id="IPR036775">
    <property type="entry name" value="DNA_pol_Y-fam_lit_finger_sf"/>
</dbReference>
<evidence type="ECO:0000256" key="11">
    <source>
        <dbReference type="ARBA" id="ARBA00022932"/>
    </source>
</evidence>
<keyword evidence="12 15" id="KW-0238">DNA-binding</keyword>
<evidence type="ECO:0000313" key="18">
    <source>
        <dbReference type="Proteomes" id="UP000254069"/>
    </source>
</evidence>
<comment type="catalytic activity">
    <reaction evidence="14 15">
        <text>DNA(n) + a 2'-deoxyribonucleoside 5'-triphosphate = DNA(n+1) + diphosphate</text>
        <dbReference type="Rhea" id="RHEA:22508"/>
        <dbReference type="Rhea" id="RHEA-COMP:17339"/>
        <dbReference type="Rhea" id="RHEA-COMP:17340"/>
        <dbReference type="ChEBI" id="CHEBI:33019"/>
        <dbReference type="ChEBI" id="CHEBI:61560"/>
        <dbReference type="ChEBI" id="CHEBI:173112"/>
        <dbReference type="EC" id="2.7.7.7"/>
    </reaction>
</comment>
<dbReference type="FunFam" id="1.10.150.20:FF:000019">
    <property type="entry name" value="DNA polymerase IV"/>
    <property type="match status" value="1"/>
</dbReference>
<dbReference type="AlphaFoldDB" id="A0A380AJ59"/>
<dbReference type="InterPro" id="IPR017961">
    <property type="entry name" value="DNA_pol_Y-fam_little_finger"/>
</dbReference>
<organism evidence="17 18">
    <name type="scientific">Shewanella algae</name>
    <dbReference type="NCBI Taxonomy" id="38313"/>
    <lineage>
        <taxon>Bacteria</taxon>
        <taxon>Pseudomonadati</taxon>
        <taxon>Pseudomonadota</taxon>
        <taxon>Gammaproteobacteria</taxon>
        <taxon>Alteromonadales</taxon>
        <taxon>Shewanellaceae</taxon>
        <taxon>Shewanella</taxon>
    </lineage>
</organism>
<evidence type="ECO:0000256" key="9">
    <source>
        <dbReference type="ARBA" id="ARBA00022763"/>
    </source>
</evidence>
<dbReference type="Gene3D" id="3.40.1170.60">
    <property type="match status" value="1"/>
</dbReference>
<keyword evidence="11 15" id="KW-0239">DNA-directed DNA polymerase</keyword>
<sequence length="395" mass="43741">MLSIDLLFRYPGLLTVFLYSTLFVSGSTEPFEIRKASLRKIIHIDMDCYFAAVEMRDFPEYRGRPLAVGGSSDRRGVISTCNYEARKFGVRSAMASAYALKLCPDLLLIPGRMSVYKEVSAEIRAIFARYTSLIEPLSLDEAYLDVSDSSLYQGSATLIAEAIRADILAETGLTASAGIAPVKFLAKVASDLNKPNGQYVVTPQALPEFVKNLPLIKIPGVGKVTAQKLADMGLHTCADVQKVPLTKLQQRFGKFGTLLYERAQGIDERELTINRERKSVGVETTLAEDIHTLAQCRQVMPQLMQELARRLERGAKDRQIHKLVVKLKFSDFKQTTIETRSSELSVRLLDELLTQALQRANGRGIRLLGVAAGLVSQDDSHSPAEEALQQLDLAF</sequence>
<evidence type="ECO:0000256" key="8">
    <source>
        <dbReference type="ARBA" id="ARBA00022723"/>
    </source>
</evidence>
<dbReference type="NCBIfam" id="NF002677">
    <property type="entry name" value="PRK02406.1"/>
    <property type="match status" value="1"/>
</dbReference>
<keyword evidence="18" id="KW-1185">Reference proteome</keyword>
<feature type="active site" evidence="15">
    <location>
        <position position="141"/>
    </location>
</feature>
<evidence type="ECO:0000256" key="14">
    <source>
        <dbReference type="ARBA" id="ARBA00049244"/>
    </source>
</evidence>
<dbReference type="Gene3D" id="1.10.150.20">
    <property type="entry name" value="5' to 3' exonuclease, C-terminal subdomain"/>
    <property type="match status" value="1"/>
</dbReference>
<protein>
    <recommendedName>
        <fullName evidence="15">DNA polymerase IV</fullName>
        <shortName evidence="15">Pol IV</shortName>
        <ecNumber evidence="15">2.7.7.7</ecNumber>
    </recommendedName>
</protein>
<dbReference type="GO" id="GO:0009432">
    <property type="term" value="P:SOS response"/>
    <property type="evidence" value="ECO:0007669"/>
    <property type="project" value="TreeGrafter"/>
</dbReference>
<dbReference type="Proteomes" id="UP000254069">
    <property type="component" value="Unassembled WGS sequence"/>
</dbReference>
<dbReference type="InterPro" id="IPR043502">
    <property type="entry name" value="DNA/RNA_pol_sf"/>
</dbReference>
<dbReference type="EC" id="2.7.7.7" evidence="15"/>
<keyword evidence="5 15" id="KW-0808">Transferase</keyword>
<feature type="site" description="Substrate discrimination" evidence="15">
    <location>
        <position position="50"/>
    </location>
</feature>
<dbReference type="HAMAP" id="MF_01113">
    <property type="entry name" value="DNApol_IV"/>
    <property type="match status" value="1"/>
</dbReference>
<keyword evidence="8 15" id="KW-0479">Metal-binding</keyword>
<comment type="cofactor">
    <cofactor evidence="15">
        <name>Mg(2+)</name>
        <dbReference type="ChEBI" id="CHEBI:18420"/>
    </cofactor>
    <text evidence="15">Binds 2 magnesium ions per subunit.</text>
</comment>
<feature type="binding site" evidence="15">
    <location>
        <position position="140"/>
    </location>
    <ligand>
        <name>Mg(2+)</name>
        <dbReference type="ChEBI" id="CHEBI:18420"/>
    </ligand>
</feature>
<dbReference type="PANTHER" id="PTHR11076">
    <property type="entry name" value="DNA REPAIR POLYMERASE UMUC / TRANSFERASE FAMILY MEMBER"/>
    <property type="match status" value="1"/>
</dbReference>
<reference evidence="17 18" key="1">
    <citation type="submission" date="2018-06" db="EMBL/GenBank/DDBJ databases">
        <authorList>
            <consortium name="Pathogen Informatics"/>
            <person name="Doyle S."/>
        </authorList>
    </citation>
    <scope>NUCLEOTIDE SEQUENCE [LARGE SCALE GENOMIC DNA]</scope>
    <source>
        <strain evidence="17 18">NCTC10738</strain>
    </source>
</reference>
<evidence type="ECO:0000256" key="13">
    <source>
        <dbReference type="ARBA" id="ARBA00023204"/>
    </source>
</evidence>
<dbReference type="Gene3D" id="3.30.70.270">
    <property type="match status" value="1"/>
</dbReference>
<dbReference type="CDD" id="cd03586">
    <property type="entry name" value="PolY_Pol_IV_kappa"/>
    <property type="match status" value="1"/>
</dbReference>
<dbReference type="Pfam" id="PF00817">
    <property type="entry name" value="IMS"/>
    <property type="match status" value="1"/>
</dbReference>
<gene>
    <name evidence="15 17" type="primary">dinB</name>
    <name evidence="17" type="ORF">NCTC10738_02844</name>
</gene>
<dbReference type="GO" id="GO:0000287">
    <property type="term" value="F:magnesium ion binding"/>
    <property type="evidence" value="ECO:0007669"/>
    <property type="project" value="UniProtKB-UniRule"/>
</dbReference>
<dbReference type="EMBL" id="UGYO01000001">
    <property type="protein sequence ID" value="SUI81166.1"/>
    <property type="molecule type" value="Genomic_DNA"/>
</dbReference>
<evidence type="ECO:0000256" key="2">
    <source>
        <dbReference type="ARBA" id="ARBA00010945"/>
    </source>
</evidence>
<evidence type="ECO:0000256" key="10">
    <source>
        <dbReference type="ARBA" id="ARBA00022842"/>
    </source>
</evidence>
<dbReference type="GO" id="GO:0042276">
    <property type="term" value="P:error-prone translesion synthesis"/>
    <property type="evidence" value="ECO:0007669"/>
    <property type="project" value="TreeGrafter"/>
</dbReference>
<evidence type="ECO:0000256" key="3">
    <source>
        <dbReference type="ARBA" id="ARBA00022457"/>
    </source>
</evidence>
<comment type="subcellular location">
    <subcellularLocation>
        <location evidence="1 15">Cytoplasm</location>
    </subcellularLocation>
</comment>
<dbReference type="InterPro" id="IPR043128">
    <property type="entry name" value="Rev_trsase/Diguanyl_cyclase"/>
</dbReference>
<dbReference type="SUPFAM" id="SSF56672">
    <property type="entry name" value="DNA/RNA polymerases"/>
    <property type="match status" value="1"/>
</dbReference>
<dbReference type="GO" id="GO:0006261">
    <property type="term" value="P:DNA-templated DNA replication"/>
    <property type="evidence" value="ECO:0007669"/>
    <property type="project" value="UniProtKB-UniRule"/>
</dbReference>
<comment type="similarity">
    <text evidence="2 15">Belongs to the DNA polymerase type-Y family.</text>
</comment>
<evidence type="ECO:0000256" key="12">
    <source>
        <dbReference type="ARBA" id="ARBA00023125"/>
    </source>
</evidence>
<dbReference type="InterPro" id="IPR053848">
    <property type="entry name" value="IMS_HHH_1"/>
</dbReference>
<dbReference type="GO" id="GO:0003887">
    <property type="term" value="F:DNA-directed DNA polymerase activity"/>
    <property type="evidence" value="ECO:0007669"/>
    <property type="project" value="UniProtKB-UniRule"/>
</dbReference>
<name>A0A380AJ59_9GAMM</name>
<keyword evidence="6 15" id="KW-0548">Nucleotidyltransferase</keyword>
<dbReference type="Gene3D" id="3.30.1490.100">
    <property type="entry name" value="DNA polymerase, Y-family, little finger domain"/>
    <property type="match status" value="1"/>
</dbReference>
<keyword evidence="4 15" id="KW-0963">Cytoplasm</keyword>
<dbReference type="GO" id="GO:0003684">
    <property type="term" value="F:damaged DNA binding"/>
    <property type="evidence" value="ECO:0007669"/>
    <property type="project" value="InterPro"/>
</dbReference>
<evidence type="ECO:0000256" key="15">
    <source>
        <dbReference type="HAMAP-Rule" id="MF_01113"/>
    </source>
</evidence>
<feature type="domain" description="UmuC" evidence="16">
    <location>
        <begin position="41"/>
        <end position="222"/>
    </location>
</feature>
<keyword evidence="3 15" id="KW-0515">Mutator protein</keyword>
<dbReference type="Pfam" id="PF11799">
    <property type="entry name" value="IMS_C"/>
    <property type="match status" value="1"/>
</dbReference>
<evidence type="ECO:0000259" key="16">
    <source>
        <dbReference type="PROSITE" id="PS50173"/>
    </source>
</evidence>
<keyword evidence="9 15" id="KW-0227">DNA damage</keyword>
<evidence type="ECO:0000256" key="7">
    <source>
        <dbReference type="ARBA" id="ARBA00022705"/>
    </source>
</evidence>
<evidence type="ECO:0000256" key="5">
    <source>
        <dbReference type="ARBA" id="ARBA00022679"/>
    </source>
</evidence>
<dbReference type="FunFam" id="3.40.1170.60:FF:000001">
    <property type="entry name" value="DNA polymerase IV"/>
    <property type="match status" value="1"/>
</dbReference>
<feature type="binding site" evidence="15">
    <location>
        <position position="45"/>
    </location>
    <ligand>
        <name>Mg(2+)</name>
        <dbReference type="ChEBI" id="CHEBI:18420"/>
    </ligand>
</feature>
<keyword evidence="13 15" id="KW-0234">DNA repair</keyword>
<proteinExistence type="inferred from homology"/>
<keyword evidence="7 15" id="KW-0235">DNA replication</keyword>
<evidence type="ECO:0000256" key="6">
    <source>
        <dbReference type="ARBA" id="ARBA00022695"/>
    </source>
</evidence>
<dbReference type="Pfam" id="PF21999">
    <property type="entry name" value="IMS_HHH_1"/>
    <property type="match status" value="1"/>
</dbReference>
<dbReference type="GO" id="GO:0006281">
    <property type="term" value="P:DNA repair"/>
    <property type="evidence" value="ECO:0007669"/>
    <property type="project" value="UniProtKB-UniRule"/>
</dbReference>
<dbReference type="PROSITE" id="PS50173">
    <property type="entry name" value="UMUC"/>
    <property type="match status" value="1"/>
</dbReference>